<dbReference type="eggNOG" id="COG5434">
    <property type="taxonomic scope" value="Bacteria"/>
</dbReference>
<sequence>MTTRRNLLRAAAAGAGVGMAAVAGAGSAEAAADPARPLGWIDAREAYGAKGDGSTDDTVALQNALNAAGPGGVVVLPNGNYRISAPLTVPSGVRVQGSGSSWYSGGGFRETVLNASSSFSGDRLVLLDGRVAGGNTAVSIRDLTLRAADAPAGSAVGLDAVGAVSQLLVENVQVTQTKGAAVRLLAANGSAPTGIRLRQVATFGAGGNGFELDARDCQFTGCLAFGSGGSGWRFVRSSNNQLVQCRSEHSARHGFEWTDDSPIGAVVLTACTTDLNAQDGFHLERIGGVSAIQFDGCCARRDGNTDGGRFSGVSITGSTAPVLLTGLVVTAFRADNTTVESPYYGLTVAGSSSVGVQAAALSTVTGGQAVNWDGQGRLSTGPNLITGAYRNNATTWAAGDGLHSGPGQLSFVSADTVTPLLDPTPQPADQGLLTWSFDPSSIGSTGVPATGTLQLVRVLLRTPQPVSAALVAVTGAGAGLTAGRNLVGLYGADGTLLATGADQSTEWTATGLKTVPLTMSAGVSAVLPAGSYWVALLANGTTAPGFGRGSFLSTSAINVGLPGRPPRYGQYGAGLSALPAQVAFAQAANSTSSFWVGLR</sequence>
<protein>
    <recommendedName>
        <fullName evidence="2">Rhamnogalacturonase A/B/Epimerase-like pectate lyase domain-containing protein</fullName>
    </recommendedName>
</protein>
<organism evidence="3 4">
    <name type="scientific">Kitasatospora cheerisanensis KCTC 2395</name>
    <dbReference type="NCBI Taxonomy" id="1348663"/>
    <lineage>
        <taxon>Bacteria</taxon>
        <taxon>Bacillati</taxon>
        <taxon>Actinomycetota</taxon>
        <taxon>Actinomycetes</taxon>
        <taxon>Kitasatosporales</taxon>
        <taxon>Streptomycetaceae</taxon>
        <taxon>Kitasatospora</taxon>
    </lineage>
</organism>
<keyword evidence="4" id="KW-1185">Reference proteome</keyword>
<accession>A0A066YZ65</accession>
<dbReference type="AlphaFoldDB" id="A0A066YZ65"/>
<dbReference type="PATRIC" id="fig|1348663.4.peg.4499"/>
<dbReference type="Proteomes" id="UP000027178">
    <property type="component" value="Unassembled WGS sequence"/>
</dbReference>
<dbReference type="HOGENOM" id="CLU_455460_0_0_11"/>
<evidence type="ECO:0000259" key="2">
    <source>
        <dbReference type="Pfam" id="PF12708"/>
    </source>
</evidence>
<dbReference type="InterPro" id="IPR024535">
    <property type="entry name" value="RHGA/B-epi-like_pectate_lyase"/>
</dbReference>
<dbReference type="InterPro" id="IPR011050">
    <property type="entry name" value="Pectin_lyase_fold/virulence"/>
</dbReference>
<dbReference type="InterPro" id="IPR012334">
    <property type="entry name" value="Pectin_lyas_fold"/>
</dbReference>
<proteinExistence type="predicted"/>
<dbReference type="RefSeq" id="WP_051653329.1">
    <property type="nucleotide sequence ID" value="NZ_KK853997.1"/>
</dbReference>
<dbReference type="Gene3D" id="2.160.20.10">
    <property type="entry name" value="Single-stranded right-handed beta-helix, Pectin lyase-like"/>
    <property type="match status" value="1"/>
</dbReference>
<evidence type="ECO:0000313" key="4">
    <source>
        <dbReference type="Proteomes" id="UP000027178"/>
    </source>
</evidence>
<feature type="chain" id="PRO_5001635426" description="Rhamnogalacturonase A/B/Epimerase-like pectate lyase domain-containing protein" evidence="1">
    <location>
        <begin position="31"/>
        <end position="599"/>
    </location>
</feature>
<comment type="caution">
    <text evidence="3">The sequence shown here is derived from an EMBL/GenBank/DDBJ whole genome shotgun (WGS) entry which is preliminary data.</text>
</comment>
<evidence type="ECO:0000313" key="3">
    <source>
        <dbReference type="EMBL" id="KDN83180.1"/>
    </source>
</evidence>
<dbReference type="OrthoDB" id="3865282at2"/>
<dbReference type="PROSITE" id="PS51318">
    <property type="entry name" value="TAT"/>
    <property type="match status" value="1"/>
</dbReference>
<dbReference type="SUPFAM" id="SSF51126">
    <property type="entry name" value="Pectin lyase-like"/>
    <property type="match status" value="1"/>
</dbReference>
<dbReference type="Pfam" id="PF12708">
    <property type="entry name" value="Pect-lyase_RHGA_epim"/>
    <property type="match status" value="1"/>
</dbReference>
<name>A0A066YZ65_9ACTN</name>
<dbReference type="InterPro" id="IPR006311">
    <property type="entry name" value="TAT_signal"/>
</dbReference>
<feature type="domain" description="Rhamnogalacturonase A/B/Epimerase-like pectate lyase" evidence="2">
    <location>
        <begin position="46"/>
        <end position="239"/>
    </location>
</feature>
<keyword evidence="1" id="KW-0732">Signal</keyword>
<feature type="signal peptide" evidence="1">
    <location>
        <begin position="1"/>
        <end position="30"/>
    </location>
</feature>
<dbReference type="EMBL" id="JNBY01000095">
    <property type="protein sequence ID" value="KDN83180.1"/>
    <property type="molecule type" value="Genomic_DNA"/>
</dbReference>
<gene>
    <name evidence="3" type="ORF">KCH_46620</name>
</gene>
<reference evidence="3 4" key="1">
    <citation type="submission" date="2014-05" db="EMBL/GenBank/DDBJ databases">
        <title>Draft Genome Sequence of Kitasatospora cheerisanensis KCTC 2395.</title>
        <authorList>
            <person name="Nam D.H."/>
        </authorList>
    </citation>
    <scope>NUCLEOTIDE SEQUENCE [LARGE SCALE GENOMIC DNA]</scope>
    <source>
        <strain evidence="3 4">KCTC 2395</strain>
    </source>
</reference>
<evidence type="ECO:0000256" key="1">
    <source>
        <dbReference type="SAM" id="SignalP"/>
    </source>
</evidence>